<comment type="similarity">
    <text evidence="5">Belongs to the nucleoredoxin family.</text>
</comment>
<dbReference type="Proteomes" id="UP000283530">
    <property type="component" value="Unassembled WGS sequence"/>
</dbReference>
<evidence type="ECO:0000259" key="9">
    <source>
        <dbReference type="PROSITE" id="PS51352"/>
    </source>
</evidence>
<dbReference type="InterPro" id="IPR012336">
    <property type="entry name" value="Thioredoxin-like_fold"/>
</dbReference>
<dbReference type="InterPro" id="IPR013766">
    <property type="entry name" value="Thioredoxin_domain"/>
</dbReference>
<accession>A0A3S3MGJ7</accession>
<feature type="domain" description="Thioredoxin" evidence="9">
    <location>
        <begin position="1"/>
        <end position="173"/>
    </location>
</feature>
<dbReference type="Pfam" id="PF03107">
    <property type="entry name" value="C1_2"/>
    <property type="match status" value="1"/>
</dbReference>
<evidence type="ECO:0000256" key="7">
    <source>
        <dbReference type="ARBA" id="ARBA00047804"/>
    </source>
</evidence>
<evidence type="ECO:0000256" key="8">
    <source>
        <dbReference type="SAM" id="MobiDB-lite"/>
    </source>
</evidence>
<dbReference type="InterPro" id="IPR046349">
    <property type="entry name" value="C1-like_sf"/>
</dbReference>
<dbReference type="InterPro" id="IPR017937">
    <property type="entry name" value="Thioredoxin_CS"/>
</dbReference>
<dbReference type="InterPro" id="IPR045870">
    <property type="entry name" value="TryX_NRX_thioredoxin_dom"/>
</dbReference>
<dbReference type="PANTHER" id="PTHR13871:SF96">
    <property type="entry name" value="THIOREDOXIN DOMAIN-CONTAINING PROTEIN"/>
    <property type="match status" value="1"/>
</dbReference>
<gene>
    <name evidence="10" type="ORF">CKAN_00805100</name>
</gene>
<comment type="caution">
    <text evidence="10">The sequence shown here is derived from an EMBL/GenBank/DDBJ whole genome shotgun (WGS) entry which is preliminary data.</text>
</comment>
<comment type="catalytic activity">
    <reaction evidence="6">
        <text>[protein]-dithiol + NAD(+) = [protein]-disulfide + NADH + H(+)</text>
        <dbReference type="Rhea" id="RHEA:18749"/>
        <dbReference type="Rhea" id="RHEA-COMP:10593"/>
        <dbReference type="Rhea" id="RHEA-COMP:10594"/>
        <dbReference type="ChEBI" id="CHEBI:15378"/>
        <dbReference type="ChEBI" id="CHEBI:29950"/>
        <dbReference type="ChEBI" id="CHEBI:50058"/>
        <dbReference type="ChEBI" id="CHEBI:57540"/>
        <dbReference type="ChEBI" id="CHEBI:57945"/>
        <dbReference type="EC" id="1.8.1.8"/>
    </reaction>
</comment>
<dbReference type="CDD" id="cd03009">
    <property type="entry name" value="TryX_like_TryX_NRX"/>
    <property type="match status" value="2"/>
</dbReference>
<dbReference type="PANTHER" id="PTHR13871">
    <property type="entry name" value="THIOREDOXIN"/>
    <property type="match status" value="1"/>
</dbReference>
<feature type="region of interest" description="Disordered" evidence="8">
    <location>
        <begin position="552"/>
        <end position="573"/>
    </location>
</feature>
<evidence type="ECO:0000313" key="10">
    <source>
        <dbReference type="EMBL" id="RWR79478.1"/>
    </source>
</evidence>
<evidence type="ECO:0000256" key="5">
    <source>
        <dbReference type="ARBA" id="ARBA00025782"/>
    </source>
</evidence>
<keyword evidence="3" id="KW-0560">Oxidoreductase</keyword>
<feature type="compositionally biased region" description="Basic and acidic residues" evidence="8">
    <location>
        <begin position="552"/>
        <end position="571"/>
    </location>
</feature>
<dbReference type="Gene3D" id="3.40.30.10">
    <property type="entry name" value="Glutaredoxin"/>
    <property type="match status" value="3"/>
</dbReference>
<dbReference type="PROSITE" id="PS51352">
    <property type="entry name" value="THIOREDOXIN_2"/>
    <property type="match status" value="2"/>
</dbReference>
<dbReference type="AlphaFoldDB" id="A0A3S3MGJ7"/>
<keyword evidence="11" id="KW-1185">Reference proteome</keyword>
<dbReference type="InterPro" id="IPR036249">
    <property type="entry name" value="Thioredoxin-like_sf"/>
</dbReference>
<organism evidence="10 11">
    <name type="scientific">Cinnamomum micranthum f. kanehirae</name>
    <dbReference type="NCBI Taxonomy" id="337451"/>
    <lineage>
        <taxon>Eukaryota</taxon>
        <taxon>Viridiplantae</taxon>
        <taxon>Streptophyta</taxon>
        <taxon>Embryophyta</taxon>
        <taxon>Tracheophyta</taxon>
        <taxon>Spermatophyta</taxon>
        <taxon>Magnoliopsida</taxon>
        <taxon>Magnoliidae</taxon>
        <taxon>Laurales</taxon>
        <taxon>Lauraceae</taxon>
        <taxon>Cinnamomum</taxon>
    </lineage>
</organism>
<dbReference type="EC" id="1.8.1.8" evidence="1"/>
<evidence type="ECO:0000256" key="2">
    <source>
        <dbReference type="ARBA" id="ARBA00022737"/>
    </source>
</evidence>
<dbReference type="EMBL" id="QPKB01000003">
    <property type="protein sequence ID" value="RWR79478.1"/>
    <property type="molecule type" value="Genomic_DNA"/>
</dbReference>
<dbReference type="GO" id="GO:0004791">
    <property type="term" value="F:thioredoxin-disulfide reductase (NADPH) activity"/>
    <property type="evidence" value="ECO:0007669"/>
    <property type="project" value="InterPro"/>
</dbReference>
<evidence type="ECO:0000256" key="4">
    <source>
        <dbReference type="ARBA" id="ARBA00023027"/>
    </source>
</evidence>
<keyword evidence="4" id="KW-0520">NAD</keyword>
<reference evidence="10 11" key="1">
    <citation type="journal article" date="2019" name="Nat. Plants">
        <title>Stout camphor tree genome fills gaps in understanding of flowering plant genome evolution.</title>
        <authorList>
            <person name="Chaw S.M."/>
            <person name="Liu Y.C."/>
            <person name="Wu Y.W."/>
            <person name="Wang H.Y."/>
            <person name="Lin C.I."/>
            <person name="Wu C.S."/>
            <person name="Ke H.M."/>
            <person name="Chang L.Y."/>
            <person name="Hsu C.Y."/>
            <person name="Yang H.T."/>
            <person name="Sudianto E."/>
            <person name="Hsu M.H."/>
            <person name="Wu K.P."/>
            <person name="Wang L.N."/>
            <person name="Leebens-Mack J.H."/>
            <person name="Tsai I.J."/>
        </authorList>
    </citation>
    <scope>NUCLEOTIDE SEQUENCE [LARGE SCALE GENOMIC DNA]</scope>
    <source>
        <strain evidence="11">cv. Chaw 1501</strain>
        <tissue evidence="10">Young leaves</tissue>
    </source>
</reference>
<keyword evidence="2" id="KW-0677">Repeat</keyword>
<dbReference type="SUPFAM" id="SSF57889">
    <property type="entry name" value="Cysteine-rich domain"/>
    <property type="match status" value="1"/>
</dbReference>
<name>A0A3S3MGJ7_9MAGN</name>
<dbReference type="Pfam" id="PF13905">
    <property type="entry name" value="Thioredoxin_8"/>
    <property type="match status" value="3"/>
</dbReference>
<proteinExistence type="inferred from homology"/>
<evidence type="ECO:0000256" key="6">
    <source>
        <dbReference type="ARBA" id="ARBA00047388"/>
    </source>
</evidence>
<evidence type="ECO:0000313" key="11">
    <source>
        <dbReference type="Proteomes" id="UP000283530"/>
    </source>
</evidence>
<dbReference type="OrthoDB" id="409136at2759"/>
<protein>
    <recommendedName>
        <fullName evidence="1">protein-disulfide reductase</fullName>
        <ecNumber evidence="1">1.8.1.8</ecNumber>
    </recommendedName>
</protein>
<dbReference type="InterPro" id="IPR052259">
    <property type="entry name" value="Nucleoredoxin-like"/>
</dbReference>
<dbReference type="InterPro" id="IPR004146">
    <property type="entry name" value="DC1"/>
</dbReference>
<comment type="catalytic activity">
    <reaction evidence="7">
        <text>[protein]-dithiol + NADP(+) = [protein]-disulfide + NADPH + H(+)</text>
        <dbReference type="Rhea" id="RHEA:18753"/>
        <dbReference type="Rhea" id="RHEA-COMP:10593"/>
        <dbReference type="Rhea" id="RHEA-COMP:10594"/>
        <dbReference type="ChEBI" id="CHEBI:15378"/>
        <dbReference type="ChEBI" id="CHEBI:29950"/>
        <dbReference type="ChEBI" id="CHEBI:50058"/>
        <dbReference type="ChEBI" id="CHEBI:57783"/>
        <dbReference type="ChEBI" id="CHEBI:58349"/>
        <dbReference type="EC" id="1.8.1.8"/>
    </reaction>
</comment>
<feature type="domain" description="Thioredoxin" evidence="9">
    <location>
        <begin position="329"/>
        <end position="496"/>
    </location>
</feature>
<evidence type="ECO:0000256" key="3">
    <source>
        <dbReference type="ARBA" id="ARBA00023002"/>
    </source>
</evidence>
<sequence length="586" mass="66221">MAGAAETLNGEVNAETIHDLQSLLSSEGRDFLVRNNGDQVKTVDLAGKIIGLYFSASWCGPCRRFTPIFSEVYKELYAQGDFEAVFISGDEDEESFKEYFAKMPWLAIPFSDSTTRDRLNELFDVNGIPHLVILGGNGKVLSDDGVELIREYGVEAFPFSPEKLKEIKEEEEAARRNQSLSTLLVTQTRDFLISNDGNKVLVSEIQGKMVGLYFCFSSHKPCQEFTPKLVEMYNKLKDKGDEFEVVLISLDDDEQSYVEILKSVPFLALPFKDKICEKLARYFELSTIPTLVIIGSDGKTVNSNAAELVEEHGIQAYPFTPEKLEELQEIERKRLESQTLESLLVSGERDFVIGKGGVKVPVSELVGKHILLYFSAHWCPPCRAFLPKLTEVYHEIKAKDPAFELIFISSDRDQGSFDDYFSSMPWLALPFGDERKKFLSRTFKIFGIPSLVAIGPTGKTITTEARDLVAVHGSDAYPFTEEHLKVMEAKIEEMAKGWPEKVKHDLHREHELNLERRRVYNCDGCGVEGRAWSYYCKECDFDLHPKCALEEEKKEDDEKGENKDGHGHEAATNEGWVCDGDVCKKA</sequence>
<dbReference type="PROSITE" id="PS00194">
    <property type="entry name" value="THIOREDOXIN_1"/>
    <property type="match status" value="1"/>
</dbReference>
<evidence type="ECO:0000256" key="1">
    <source>
        <dbReference type="ARBA" id="ARBA00012612"/>
    </source>
</evidence>
<dbReference type="SUPFAM" id="SSF52833">
    <property type="entry name" value="Thioredoxin-like"/>
    <property type="match status" value="3"/>
</dbReference>